<evidence type="ECO:0000256" key="2">
    <source>
        <dbReference type="ARBA" id="ARBA00010712"/>
    </source>
</evidence>
<evidence type="ECO:0000256" key="7">
    <source>
        <dbReference type="ARBA" id="ARBA00048924"/>
    </source>
</evidence>
<comment type="caution">
    <text evidence="9">The sequence shown here is derived from an EMBL/GenBank/DDBJ whole genome shotgun (WGS) entry which is preliminary data.</text>
</comment>
<dbReference type="SUPFAM" id="SSF55729">
    <property type="entry name" value="Acyl-CoA N-acyltransferases (Nat)"/>
    <property type="match status" value="1"/>
</dbReference>
<evidence type="ECO:0000256" key="8">
    <source>
        <dbReference type="RuleBase" id="RU365045"/>
    </source>
</evidence>
<proteinExistence type="inferred from homology"/>
<evidence type="ECO:0000256" key="4">
    <source>
        <dbReference type="ARBA" id="ARBA00017935"/>
    </source>
</evidence>
<dbReference type="PROSITE" id="PS51186">
    <property type="entry name" value="GNAT"/>
    <property type="match status" value="1"/>
</dbReference>
<dbReference type="NCBIfam" id="TIGR02406">
    <property type="entry name" value="ectoine_EctA"/>
    <property type="match status" value="1"/>
</dbReference>
<dbReference type="Proteomes" id="UP000465712">
    <property type="component" value="Unassembled WGS sequence"/>
</dbReference>
<comment type="function">
    <text evidence="8">Catalyzes the acetylation of L-2,4-diaminobutyrate (DABA) to gamma-N-acetyl-alpha,gamma-diaminobutyric acid (ADABA) with acetyl coenzyme A.</text>
</comment>
<dbReference type="OrthoDB" id="2436196at2"/>
<dbReference type="GO" id="GO:0019491">
    <property type="term" value="P:ectoine biosynthetic process"/>
    <property type="evidence" value="ECO:0007669"/>
    <property type="project" value="UniProtKB-UniPathway"/>
</dbReference>
<reference evidence="9 10" key="1">
    <citation type="submission" date="2017-05" db="EMBL/GenBank/DDBJ databases">
        <title>High clonality and local adaptation shapes Vibrionaceae linages within an endangered oasis.</title>
        <authorList>
            <person name="Vazquez-Rosas-Landa M."/>
        </authorList>
    </citation>
    <scope>NUCLEOTIDE SEQUENCE [LARGE SCALE GENOMIC DNA]</scope>
    <source>
        <strain evidence="9 10">P46_P4S1P180</strain>
    </source>
</reference>
<protein>
    <recommendedName>
        <fullName evidence="4 8">L-2,4-diaminobutyric acid acetyltransferase</fullName>
        <shortName evidence="8">DABA acetyltransferase</shortName>
        <ecNumber evidence="3 8">2.3.1.178</ecNumber>
    </recommendedName>
</protein>
<evidence type="ECO:0000256" key="5">
    <source>
        <dbReference type="ARBA" id="ARBA00022679"/>
    </source>
</evidence>
<dbReference type="UniPathway" id="UPA00067">
    <property type="reaction ID" value="UER00122"/>
</dbReference>
<sequence>MWRPMITMAPWALAPETSTKTQEEFVFRKPERTDGNRVHSLIESCPPLDTNSSYCNFLQTTHFKDTCIVAESDGEMAGFVSAYRVPEKENTLFIWQVAVGEKARGKGLAFKMIQQLLARDDLSDIRCIETTITRLNKASWALFKKVDQANGNLGEVSLFLDEEKHFDGEHDSEYLYRIPLKQ</sequence>
<keyword evidence="5 8" id="KW-0808">Transferase</keyword>
<evidence type="ECO:0000313" key="9">
    <source>
        <dbReference type="EMBL" id="NAW66795.1"/>
    </source>
</evidence>
<gene>
    <name evidence="8 9" type="primary">ectA</name>
    <name evidence="9" type="ORF">CAG72_16480</name>
</gene>
<name>A0A7X4WF64_9GAMM</name>
<dbReference type="EC" id="2.3.1.178" evidence="3 8"/>
<evidence type="ECO:0000313" key="10">
    <source>
        <dbReference type="Proteomes" id="UP000465712"/>
    </source>
</evidence>
<comment type="pathway">
    <text evidence="1 8">Amine and polyamine biosynthesis; ectoine biosynthesis; L-ectoine from L-aspartate 4-semialdehyde: step 2/3.</text>
</comment>
<dbReference type="InterPro" id="IPR016181">
    <property type="entry name" value="Acyl_CoA_acyltransferase"/>
</dbReference>
<evidence type="ECO:0000256" key="1">
    <source>
        <dbReference type="ARBA" id="ARBA00004978"/>
    </source>
</evidence>
<organism evidence="9 10">
    <name type="scientific">Photobacterium halotolerans</name>
    <dbReference type="NCBI Taxonomy" id="265726"/>
    <lineage>
        <taxon>Bacteria</taxon>
        <taxon>Pseudomonadati</taxon>
        <taxon>Pseudomonadota</taxon>
        <taxon>Gammaproteobacteria</taxon>
        <taxon>Vibrionales</taxon>
        <taxon>Vibrionaceae</taxon>
        <taxon>Photobacterium</taxon>
    </lineage>
</organism>
<accession>A0A7X4WF64</accession>
<dbReference type="AlphaFoldDB" id="A0A7X4WF64"/>
<dbReference type="Gene3D" id="3.40.630.30">
    <property type="match status" value="1"/>
</dbReference>
<comment type="similarity">
    <text evidence="2 8">Belongs to the acetyltransferase family. EctA subfamily.</text>
</comment>
<dbReference type="EMBL" id="WXWW01000239">
    <property type="protein sequence ID" value="NAW66795.1"/>
    <property type="molecule type" value="Genomic_DNA"/>
</dbReference>
<evidence type="ECO:0000256" key="6">
    <source>
        <dbReference type="ARBA" id="ARBA00023315"/>
    </source>
</evidence>
<dbReference type="InterPro" id="IPR000182">
    <property type="entry name" value="GNAT_dom"/>
</dbReference>
<evidence type="ECO:0000256" key="3">
    <source>
        <dbReference type="ARBA" id="ARBA00012355"/>
    </source>
</evidence>
<dbReference type="GO" id="GO:0033816">
    <property type="term" value="F:diaminobutyrate acetyltransferase activity"/>
    <property type="evidence" value="ECO:0007669"/>
    <property type="project" value="UniProtKB-EC"/>
</dbReference>
<dbReference type="CDD" id="cd04301">
    <property type="entry name" value="NAT_SF"/>
    <property type="match status" value="1"/>
</dbReference>
<dbReference type="Pfam" id="PF00583">
    <property type="entry name" value="Acetyltransf_1"/>
    <property type="match status" value="1"/>
</dbReference>
<comment type="catalytic activity">
    <reaction evidence="7 8">
        <text>L-2,4-diaminobutanoate + acetyl-CoA = (2S)-4-acetamido-2-aminobutanoate + CoA + H(+)</text>
        <dbReference type="Rhea" id="RHEA:16901"/>
        <dbReference type="ChEBI" id="CHEBI:15378"/>
        <dbReference type="ChEBI" id="CHEBI:57287"/>
        <dbReference type="ChEBI" id="CHEBI:57288"/>
        <dbReference type="ChEBI" id="CHEBI:58761"/>
        <dbReference type="ChEBI" id="CHEBI:58929"/>
        <dbReference type="EC" id="2.3.1.178"/>
    </reaction>
</comment>
<dbReference type="InterPro" id="IPR012772">
    <property type="entry name" value="Ectoine_EctA"/>
</dbReference>
<keyword evidence="6 8" id="KW-0012">Acyltransferase</keyword>